<keyword evidence="3" id="KW-0175">Coiled coil</keyword>
<dbReference type="SUPFAM" id="SSF69360">
    <property type="entry name" value="Cell wall binding repeat"/>
    <property type="match status" value="1"/>
</dbReference>
<dbReference type="PROSITE" id="PS51170">
    <property type="entry name" value="CW"/>
    <property type="match status" value="2"/>
</dbReference>
<dbReference type="Gene3D" id="1.20.120.330">
    <property type="entry name" value="Nucleotidyltransferases domain 2"/>
    <property type="match status" value="1"/>
</dbReference>
<dbReference type="Proteomes" id="UP000823123">
    <property type="component" value="Unassembled WGS sequence"/>
</dbReference>
<feature type="chain" id="PRO_5047486033" evidence="4">
    <location>
        <begin position="24"/>
        <end position="685"/>
    </location>
</feature>
<sequence length="685" mass="77394">MKKKTVLALALASAMVVPTVAHVATKVVYAEEEKSLDELKKEVAEKAKKVDEGLSGTIFENYESEDKFKDFTKEQVLKFKAIVEDLNALLGKKIGTYEAKEESVYKDFDKLVAKAYGESNFLGQESITKYRTAKEKAIDDKEGKEVRDAQKVLDEKKAAFEKIAKDDYAGLKTASDAVLTAQKDLTEKQQKLLKAQNDLATEINEIENYQKLKDVVDAFKDRANKAVAEFEKANKLETEKNAYEKAKKDHEKYGTKEKIDAAKAVAEKNLADAKAKIETTLKTNTELDITKVDEYLKESHGTLKAEEVTLIEGLVAKADLDAYAAAKVAKDEIPTDPKAEADSKNYEAAYKAEKTAKVALDKATKSAKEKVSALGIAVDSEFSKDFLSKYNVQQKALETIKKTLEKRQTEEKAVQTKVDEKQKALDDLNKELKADPENPVVKERVEVAEKELKDAQKELDAAKKAVEEVKGNITKFEAKSKELFESFKKYNKAVINGATKAEMDMIKAKLMRELEAYNNFAKENNLPTIDISTSEVAEKSWVQVDGVWYYRDKDGKDVYKNAWGKINGLWYRFDEKGAMLADQWVKVGEEWYWVNANGRLSQNEWVSVNNEWYFANASGRIAQNEWFLVNNEWYFANPSGRMAQNEWFEVGGVWYYAKEDGRMACNETLEINGTKYSFDESGALA</sequence>
<dbReference type="Pfam" id="PF01473">
    <property type="entry name" value="Choline_bind_1"/>
    <property type="match status" value="6"/>
</dbReference>
<accession>A0ABS1C732</accession>
<feature type="repeat" description="Cell wall-binding" evidence="2">
    <location>
        <begin position="644"/>
        <end position="663"/>
    </location>
</feature>
<gene>
    <name evidence="5" type="ORF">IBJ83_01020</name>
</gene>
<evidence type="ECO:0000256" key="3">
    <source>
        <dbReference type="SAM" id="Coils"/>
    </source>
</evidence>
<organism evidence="5 6">
    <name type="scientific">Parvimonas parva</name>
    <dbReference type="NCBI Taxonomy" id="2769485"/>
    <lineage>
        <taxon>Bacteria</taxon>
        <taxon>Bacillati</taxon>
        <taxon>Bacillota</taxon>
        <taxon>Tissierellia</taxon>
        <taxon>Tissierellales</taxon>
        <taxon>Peptoniphilaceae</taxon>
        <taxon>Parvimonas</taxon>
    </lineage>
</organism>
<dbReference type="RefSeq" id="WP_201274989.1">
    <property type="nucleotide sequence ID" value="NZ_JACVDA010000002.1"/>
</dbReference>
<keyword evidence="6" id="KW-1185">Reference proteome</keyword>
<evidence type="ECO:0000256" key="2">
    <source>
        <dbReference type="PROSITE-ProRule" id="PRU00591"/>
    </source>
</evidence>
<evidence type="ECO:0000256" key="4">
    <source>
        <dbReference type="SAM" id="SignalP"/>
    </source>
</evidence>
<feature type="coiled-coil region" evidence="3">
    <location>
        <begin position="178"/>
        <end position="283"/>
    </location>
</feature>
<feature type="signal peptide" evidence="4">
    <location>
        <begin position="1"/>
        <end position="23"/>
    </location>
</feature>
<dbReference type="Gene3D" id="2.10.270.10">
    <property type="entry name" value="Cholin Binding"/>
    <property type="match status" value="2"/>
</dbReference>
<proteinExistence type="predicted"/>
<reference evidence="5 6" key="1">
    <citation type="submission" date="2020-09" db="EMBL/GenBank/DDBJ databases">
        <title>Parvimonas S3374 sp. nov.</title>
        <authorList>
            <person name="Buhl M."/>
        </authorList>
    </citation>
    <scope>NUCLEOTIDE SEQUENCE [LARGE SCALE GENOMIC DNA]</scope>
    <source>
        <strain evidence="5 6">S3374</strain>
    </source>
</reference>
<keyword evidence="1" id="KW-0677">Repeat</keyword>
<evidence type="ECO:0000313" key="5">
    <source>
        <dbReference type="EMBL" id="MBK1467901.1"/>
    </source>
</evidence>
<comment type="caution">
    <text evidence="5">The sequence shown here is derived from an EMBL/GenBank/DDBJ whole genome shotgun (WGS) entry which is preliminary data.</text>
</comment>
<evidence type="ECO:0000313" key="6">
    <source>
        <dbReference type="Proteomes" id="UP000823123"/>
    </source>
</evidence>
<dbReference type="Gene3D" id="2.20.120.10">
    <property type="entry name" value="Multimodular pneumococcal cell wall endolysin, domain 3"/>
    <property type="match status" value="1"/>
</dbReference>
<dbReference type="EMBL" id="JACVDA010000002">
    <property type="protein sequence ID" value="MBK1467901.1"/>
    <property type="molecule type" value="Genomic_DNA"/>
</dbReference>
<dbReference type="InterPro" id="IPR018337">
    <property type="entry name" value="Cell_wall/Cho-bd_repeat"/>
</dbReference>
<feature type="repeat" description="Cell wall-binding" evidence="2">
    <location>
        <begin position="560"/>
        <end position="579"/>
    </location>
</feature>
<keyword evidence="4" id="KW-0732">Signal</keyword>
<name>A0ABS1C732_9FIRM</name>
<evidence type="ECO:0000256" key="1">
    <source>
        <dbReference type="ARBA" id="ARBA00022737"/>
    </source>
</evidence>
<feature type="coiled-coil region" evidence="3">
    <location>
        <begin position="411"/>
        <end position="479"/>
    </location>
</feature>
<protein>
    <submittedName>
        <fullName evidence="5">Uncharacterized protein</fullName>
    </submittedName>
</protein>